<organism evidence="1 2">
    <name type="scientific">Legionella massiliensis</name>
    <dbReference type="NCBI Taxonomy" id="1034943"/>
    <lineage>
        <taxon>Bacteria</taxon>
        <taxon>Pseudomonadati</taxon>
        <taxon>Pseudomonadota</taxon>
        <taxon>Gammaproteobacteria</taxon>
        <taxon>Legionellales</taxon>
        <taxon>Legionellaceae</taxon>
        <taxon>Legionella</taxon>
    </lineage>
</organism>
<dbReference type="STRING" id="1034943.BN59_01114"/>
<evidence type="ECO:0000313" key="2">
    <source>
        <dbReference type="Proteomes" id="UP000044071"/>
    </source>
</evidence>
<protein>
    <recommendedName>
        <fullName evidence="3">Peptidase C39-like domain-containing protein</fullName>
    </recommendedName>
</protein>
<name>A0A078KYM6_9GAMM</name>
<accession>A0A078KYM6</accession>
<sequence length="298" mass="33918">MPLITDFSHFLETKVLKKESGLFCKFGLPIIPQIQHGQVCKLNALSVVMNSLNQFRGMPKPLPLRKNKGEFTYSLRQHAKEKYDSQVGEVYSAKILASIAKDNGFVNSSIYREDKFANYVARIISSIGNDEAPIIFIDIDKDGEPTNLSGNREHAAVVAGYFFSKENELCFIVSQWGNYYWMKASDVYMSTSQLSESRAPEVFFKYDIGWHDVYSMKFHPPEIFVKPPSEKRKAKELPPEDGGLKNKILVIHHPSKILNKNSFWSNPHSLTTKESENLLRSDLIRKNIPYSGSNVGLF</sequence>
<keyword evidence="2" id="KW-1185">Reference proteome</keyword>
<dbReference type="RefSeq" id="WP_245614192.1">
    <property type="nucleotide sequence ID" value="NZ_CCVW01000001.1"/>
</dbReference>
<evidence type="ECO:0000313" key="1">
    <source>
        <dbReference type="EMBL" id="CDZ76838.1"/>
    </source>
</evidence>
<dbReference type="eggNOG" id="ENOG5031EFF">
    <property type="taxonomic scope" value="Bacteria"/>
</dbReference>
<gene>
    <name evidence="1" type="ORF">BN59_01114</name>
</gene>
<dbReference type="Pfam" id="PF21646">
    <property type="entry name" value="ACTMAP-like_C"/>
    <property type="match status" value="1"/>
</dbReference>
<reference evidence="1 2" key="1">
    <citation type="submission" date="2014-06" db="EMBL/GenBank/DDBJ databases">
        <authorList>
            <person name="Urmite Genomes Urmite Genomes"/>
        </authorList>
    </citation>
    <scope>NUCLEOTIDE SEQUENCE [LARGE SCALE GENOMIC DNA]</scope>
</reference>
<evidence type="ECO:0008006" key="3">
    <source>
        <dbReference type="Google" id="ProtNLM"/>
    </source>
</evidence>
<dbReference type="AlphaFoldDB" id="A0A078KYM6"/>
<dbReference type="Proteomes" id="UP000044071">
    <property type="component" value="Unassembled WGS sequence"/>
</dbReference>
<proteinExistence type="predicted"/>
<dbReference type="EMBL" id="CCSB01000001">
    <property type="protein sequence ID" value="CDZ76838.1"/>
    <property type="molecule type" value="Genomic_DNA"/>
</dbReference>